<sequence length="186" mass="20895">MNRELAVIAGRLRGGDYDGVMIIKNLWQKESEESYKGDTYEPEMLKSTKRMLLCQARSGLESLTTTMLLTPKEAAAKAELIAPELTGDNAVDTEGCWHVFTRQETLDFVIAVGDTNQIHRTEIPVVPGIFIMERILETLPKNVVKFEVSYRNAVFAGEPLWLDIEGNKVVLRGNGKEYINGTFEVE</sequence>
<accession>A0A0B2K2P4</accession>
<evidence type="ECO:0000313" key="1">
    <source>
        <dbReference type="EMBL" id="KHM53041.1"/>
    </source>
</evidence>
<name>A0A0B2K2P4_9FIRM</name>
<organism evidence="1 2">
    <name type="scientific">Anaerovibrio lipolyticus</name>
    <dbReference type="NCBI Taxonomy" id="82374"/>
    <lineage>
        <taxon>Bacteria</taxon>
        <taxon>Bacillati</taxon>
        <taxon>Bacillota</taxon>
        <taxon>Negativicutes</taxon>
        <taxon>Selenomonadales</taxon>
        <taxon>Selenomonadaceae</taxon>
        <taxon>Anaerovibrio</taxon>
    </lineage>
</organism>
<dbReference type="Proteomes" id="UP000030993">
    <property type="component" value="Unassembled WGS sequence"/>
</dbReference>
<dbReference type="InterPro" id="IPR029069">
    <property type="entry name" value="HotDog_dom_sf"/>
</dbReference>
<dbReference type="AlphaFoldDB" id="A0A0B2K2P4"/>
<reference evidence="1 2" key="1">
    <citation type="journal article" date="2013" name="PLoS ONE">
        <title>Identification and characterization of three novel lipases belonging to families II and V from Anaerovibrio lipolyticus 5ST.</title>
        <authorList>
            <person name="Prive F."/>
            <person name="Kaderbhai N.N."/>
            <person name="Girdwood S."/>
            <person name="Worgan H.J."/>
            <person name="Pinloche E."/>
            <person name="Scollan N.D."/>
            <person name="Huws S.A."/>
            <person name="Newbold C.J."/>
        </authorList>
    </citation>
    <scope>NUCLEOTIDE SEQUENCE [LARGE SCALE GENOMIC DNA]</scope>
    <source>
        <strain evidence="1 2">5S</strain>
    </source>
</reference>
<dbReference type="EMBL" id="JSCE01000020">
    <property type="protein sequence ID" value="KHM53041.1"/>
    <property type="molecule type" value="Genomic_DNA"/>
</dbReference>
<dbReference type="RefSeq" id="WP_039205877.1">
    <property type="nucleotide sequence ID" value="NZ_CAMKSO010000082.1"/>
</dbReference>
<evidence type="ECO:0000313" key="2">
    <source>
        <dbReference type="Proteomes" id="UP000030993"/>
    </source>
</evidence>
<keyword evidence="2" id="KW-1185">Reference proteome</keyword>
<comment type="caution">
    <text evidence="1">The sequence shown here is derived from an EMBL/GenBank/DDBJ whole genome shotgun (WGS) entry which is preliminary data.</text>
</comment>
<protein>
    <submittedName>
        <fullName evidence="1">Uncharacterized protein</fullName>
    </submittedName>
</protein>
<gene>
    <name evidence="1" type="ORF">NZ47_01160</name>
</gene>
<proteinExistence type="predicted"/>
<dbReference type="eggNOG" id="ENOG5033H4T">
    <property type="taxonomic scope" value="Bacteria"/>
</dbReference>
<dbReference type="SUPFAM" id="SSF54637">
    <property type="entry name" value="Thioesterase/thiol ester dehydrase-isomerase"/>
    <property type="match status" value="1"/>
</dbReference>